<evidence type="ECO:0000256" key="3">
    <source>
        <dbReference type="ARBA" id="ARBA00022475"/>
    </source>
</evidence>
<dbReference type="STRING" id="9597.ENSPPAP00000008209"/>
<reference evidence="10" key="2">
    <citation type="submission" date="2025-08" db="UniProtKB">
        <authorList>
            <consortium name="Ensembl"/>
        </authorList>
    </citation>
    <scope>IDENTIFICATION</scope>
</reference>
<dbReference type="AlphaFoldDB" id="A0A2R8ZTB7"/>
<dbReference type="Ensembl" id="ENSPPAT00000030844.1">
    <property type="protein sequence ID" value="ENSPPAP00000008209.1"/>
    <property type="gene ID" value="ENSPPAG00000027344.1"/>
</dbReference>
<dbReference type="PANTHER" id="PTHR22527:SF2">
    <property type="entry name" value="PLACENTA-EXPRESSED TRANSCRIPT 1 PROTEIN"/>
    <property type="match status" value="1"/>
</dbReference>
<dbReference type="OMA" id="TVWVPVN"/>
<evidence type="ECO:0000256" key="6">
    <source>
        <dbReference type="ARBA" id="ARBA00023136"/>
    </source>
</evidence>
<dbReference type="EMBL" id="AJFE02014415">
    <property type="status" value="NOT_ANNOTATED_CDS"/>
    <property type="molecule type" value="Genomic_DNA"/>
</dbReference>
<dbReference type="GO" id="GO:0016324">
    <property type="term" value="C:apical plasma membrane"/>
    <property type="evidence" value="ECO:0007669"/>
    <property type="project" value="UniProtKB-SubCell"/>
</dbReference>
<gene>
    <name evidence="10" type="primary">PLET1</name>
</gene>
<evidence type="ECO:0000256" key="8">
    <source>
        <dbReference type="ARBA" id="ARBA00024756"/>
    </source>
</evidence>
<dbReference type="KEGG" id="pps:100972392"/>
<feature type="signal peptide" evidence="9">
    <location>
        <begin position="1"/>
        <end position="25"/>
    </location>
</feature>
<dbReference type="EMBL" id="AJFE02014414">
    <property type="status" value="NOT_ANNOTATED_CDS"/>
    <property type="molecule type" value="Genomic_DNA"/>
</dbReference>
<evidence type="ECO:0000256" key="5">
    <source>
        <dbReference type="ARBA" id="ARBA00022782"/>
    </source>
</evidence>
<dbReference type="GO" id="GO:0035313">
    <property type="term" value="P:wound healing, spreading of epidermal cells"/>
    <property type="evidence" value="ECO:0007669"/>
    <property type="project" value="TreeGrafter"/>
</dbReference>
<evidence type="ECO:0000313" key="10">
    <source>
        <dbReference type="Ensembl" id="ENSPPAP00000008209.1"/>
    </source>
</evidence>
<evidence type="ECO:0000256" key="7">
    <source>
        <dbReference type="ARBA" id="ARBA00023180"/>
    </source>
</evidence>
<name>A0A2R8ZTB7_PANPA</name>
<evidence type="ECO:0000256" key="2">
    <source>
        <dbReference type="ARBA" id="ARBA00014036"/>
    </source>
</evidence>
<dbReference type="GO" id="GO:0009897">
    <property type="term" value="C:external side of plasma membrane"/>
    <property type="evidence" value="ECO:0007669"/>
    <property type="project" value="TreeGrafter"/>
</dbReference>
<keyword evidence="11" id="KW-1185">Reference proteome</keyword>
<dbReference type="GO" id="GO:0030154">
    <property type="term" value="P:cell differentiation"/>
    <property type="evidence" value="ECO:0007669"/>
    <property type="project" value="UniProtKB-KW"/>
</dbReference>
<dbReference type="GO" id="GO:0001953">
    <property type="term" value="P:negative regulation of cell-matrix adhesion"/>
    <property type="evidence" value="ECO:0007669"/>
    <property type="project" value="TreeGrafter"/>
</dbReference>
<dbReference type="RefSeq" id="XP_003805505.3">
    <property type="nucleotide sequence ID" value="XM_003805457.4"/>
</dbReference>
<evidence type="ECO:0000313" key="11">
    <source>
        <dbReference type="Proteomes" id="UP000240080"/>
    </source>
</evidence>
<keyword evidence="6" id="KW-0472">Membrane</keyword>
<sequence length="207" mass="23357">MAVFHDMLLQPLGMFLCLSLQLSSATFIRYSSTCFTFDEYYTVTLDIKASSHIYESNAVYSVFVPVNDSVYAVVMKTLDENSDSAGLWQRADKNCYSNSTYYVKDQYMTVLEAQWQAPEPENITEVEIQAFTVQIRALPILSTLKLREKLSTLALAAKIPQSSAFKPFFMITPKSIRLEGLANQVFSSPITDAIYILLAFLTSTLLF</sequence>
<comment type="function">
    <text evidence="8">Modulates leading keratinocyte migration and cellular adhesion to matrix proteins during a wound-healing response and promotes wound repair. May play a role during trichilemmal differentiation of the hair follicle.</text>
</comment>
<reference evidence="10" key="3">
    <citation type="submission" date="2025-09" db="UniProtKB">
        <authorList>
            <consortium name="Ensembl"/>
        </authorList>
    </citation>
    <scope>IDENTIFICATION</scope>
</reference>
<dbReference type="GO" id="GO:0030335">
    <property type="term" value="P:positive regulation of cell migration"/>
    <property type="evidence" value="ECO:0007669"/>
    <property type="project" value="TreeGrafter"/>
</dbReference>
<reference evidence="10 11" key="1">
    <citation type="journal article" date="2012" name="Nature">
        <title>The bonobo genome compared with the chimpanzee and human genomes.</title>
        <authorList>
            <person name="Prufer K."/>
            <person name="Munch K."/>
            <person name="Hellmann I."/>
            <person name="Akagi K."/>
            <person name="Miller J.R."/>
            <person name="Walenz B."/>
            <person name="Koren S."/>
            <person name="Sutton G."/>
            <person name="Kodira C."/>
            <person name="Winer R."/>
            <person name="Knight J.R."/>
            <person name="Mullikin J.C."/>
            <person name="Meader S.J."/>
            <person name="Ponting C.P."/>
            <person name="Lunter G."/>
            <person name="Higashino S."/>
            <person name="Hobolth A."/>
            <person name="Dutheil J."/>
            <person name="Karakoc E."/>
            <person name="Alkan C."/>
            <person name="Sajjadian S."/>
            <person name="Catacchio C.R."/>
            <person name="Ventura M."/>
            <person name="Marques-Bonet T."/>
            <person name="Eichler E.E."/>
            <person name="Andre C."/>
            <person name="Atencia R."/>
            <person name="Mugisha L."/>
            <person name="Junhold J."/>
            <person name="Patterson N."/>
            <person name="Siebauer M."/>
            <person name="Good J.M."/>
            <person name="Fischer A."/>
            <person name="Ptak S.E."/>
            <person name="Lachmann M."/>
            <person name="Symer D.E."/>
            <person name="Mailund T."/>
            <person name="Schierup M.H."/>
            <person name="Andres A.M."/>
            <person name="Kelso J."/>
            <person name="Paabo S."/>
        </authorList>
    </citation>
    <scope>NUCLEOTIDE SEQUENCE [LARGE SCALE GENOMIC DNA]</scope>
</reference>
<feature type="chain" id="PRO_5015304553" description="Placenta-expressed transcript 1 protein" evidence="9">
    <location>
        <begin position="26"/>
        <end position="207"/>
    </location>
</feature>
<accession>A0A2R8ZTB7</accession>
<dbReference type="Proteomes" id="UP000240080">
    <property type="component" value="Chromosome 11"/>
</dbReference>
<organism evidence="10 11">
    <name type="scientific">Pan paniscus</name>
    <name type="common">Pygmy chimpanzee</name>
    <name type="synonym">Bonobo</name>
    <dbReference type="NCBI Taxonomy" id="9597"/>
    <lineage>
        <taxon>Eukaryota</taxon>
        <taxon>Metazoa</taxon>
        <taxon>Chordata</taxon>
        <taxon>Craniata</taxon>
        <taxon>Vertebrata</taxon>
        <taxon>Euteleostomi</taxon>
        <taxon>Mammalia</taxon>
        <taxon>Eutheria</taxon>
        <taxon>Euarchontoglires</taxon>
        <taxon>Primates</taxon>
        <taxon>Haplorrhini</taxon>
        <taxon>Catarrhini</taxon>
        <taxon>Hominidae</taxon>
        <taxon>Pan</taxon>
    </lineage>
</organism>
<dbReference type="CTD" id="349633"/>
<evidence type="ECO:0000256" key="4">
    <source>
        <dbReference type="ARBA" id="ARBA00022729"/>
    </source>
</evidence>
<keyword evidence="3" id="KW-1003">Cell membrane</keyword>
<dbReference type="GeneTree" id="ENSGT00390000014690"/>
<keyword evidence="4 9" id="KW-0732">Signal</keyword>
<evidence type="ECO:0000256" key="1">
    <source>
        <dbReference type="ARBA" id="ARBA00004221"/>
    </source>
</evidence>
<protein>
    <recommendedName>
        <fullName evidence="2">Placenta-expressed transcript 1 protein</fullName>
    </recommendedName>
</protein>
<proteinExistence type="predicted"/>
<dbReference type="PANTHER" id="PTHR22527">
    <property type="entry name" value="PLACENTA-EXPRESSED TRANSCRIPT 1 PROTEIN"/>
    <property type="match status" value="1"/>
</dbReference>
<comment type="subcellular location">
    <subcellularLocation>
        <location evidence="1">Apical cell membrane</location>
    </subcellularLocation>
</comment>
<keyword evidence="5" id="KW-0221">Differentiation</keyword>
<dbReference type="EMBL" id="AJFE02014413">
    <property type="status" value="NOT_ANNOTATED_CDS"/>
    <property type="molecule type" value="Genomic_DNA"/>
</dbReference>
<dbReference type="InterPro" id="IPR026184">
    <property type="entry name" value="PLET1"/>
</dbReference>
<dbReference type="GeneID" id="100972392"/>
<keyword evidence="7" id="KW-0325">Glycoprotein</keyword>
<evidence type="ECO:0000256" key="9">
    <source>
        <dbReference type="SAM" id="SignalP"/>
    </source>
</evidence>